<sequence length="52" mass="5919">MRKPEKQTPEPVSSRLLFSFSNHIEQVKITLTDCKLSIQNSNELSLTCISLI</sequence>
<dbReference type="EMBL" id="UZAK01008957">
    <property type="protein sequence ID" value="VDO95812.1"/>
    <property type="molecule type" value="Genomic_DNA"/>
</dbReference>
<evidence type="ECO:0000313" key="2">
    <source>
        <dbReference type="Proteomes" id="UP000279833"/>
    </source>
</evidence>
<gene>
    <name evidence="1" type="ORF">SCUD_LOCUS5445</name>
</gene>
<proteinExistence type="predicted"/>
<reference evidence="3" key="1">
    <citation type="submission" date="2016-06" db="UniProtKB">
        <authorList>
            <consortium name="WormBaseParasite"/>
        </authorList>
    </citation>
    <scope>IDENTIFICATION</scope>
</reference>
<dbReference type="WBParaSite" id="SCUD_0000544501-mRNA-1">
    <property type="protein sequence ID" value="SCUD_0000544501-mRNA-1"/>
    <property type="gene ID" value="SCUD_0000544501"/>
</dbReference>
<evidence type="ECO:0000313" key="3">
    <source>
        <dbReference type="WBParaSite" id="SCUD_0000544501-mRNA-1"/>
    </source>
</evidence>
<protein>
    <submittedName>
        <fullName evidence="1 3">Uncharacterized protein</fullName>
    </submittedName>
</protein>
<keyword evidence="2" id="KW-1185">Reference proteome</keyword>
<reference evidence="1 2" key="2">
    <citation type="submission" date="2018-11" db="EMBL/GenBank/DDBJ databases">
        <authorList>
            <consortium name="Pathogen Informatics"/>
        </authorList>
    </citation>
    <scope>NUCLEOTIDE SEQUENCE [LARGE SCALE GENOMIC DNA]</scope>
    <source>
        <strain evidence="1">Dakar</strain>
        <strain evidence="2">Dakar, Senegal</strain>
    </source>
</reference>
<organism evidence="3">
    <name type="scientific">Schistosoma curassoni</name>
    <dbReference type="NCBI Taxonomy" id="6186"/>
    <lineage>
        <taxon>Eukaryota</taxon>
        <taxon>Metazoa</taxon>
        <taxon>Spiralia</taxon>
        <taxon>Lophotrochozoa</taxon>
        <taxon>Platyhelminthes</taxon>
        <taxon>Trematoda</taxon>
        <taxon>Digenea</taxon>
        <taxon>Strigeidida</taxon>
        <taxon>Schistosomatoidea</taxon>
        <taxon>Schistosomatidae</taxon>
        <taxon>Schistosoma</taxon>
    </lineage>
</organism>
<evidence type="ECO:0000313" key="1">
    <source>
        <dbReference type="EMBL" id="VDO95812.1"/>
    </source>
</evidence>
<accession>A0A183JRV6</accession>
<dbReference type="Proteomes" id="UP000279833">
    <property type="component" value="Unassembled WGS sequence"/>
</dbReference>
<dbReference type="AlphaFoldDB" id="A0A183JRV6"/>
<name>A0A183JRV6_9TREM</name>